<sequence>MSLPQPLRLAISSPHAPSPNPKFVIANQTSSSSDIKLYSYDRTAKQLGLVGLQTDLGQLRAVAWSGIPQYPHIVAAGLSTGRTLLLNLSPSTLTYPLGSNTSVSNLPSSTLAVLPVKQSRPVTALDFSTHDPNYLASGLERHRSDYSLLVWDISTAFTTLPPETNAPFSRQPERLGLGVQHPRTAPGEIKNIQHYCPAEHIHSVAFVPGSISHLLASANNRSIRLFDIRSPTPTNARDPSTPGQANWITRAVNCIKPHPVREERFASYEIGQHASVVRIWDTRKREEVLSFDVQGSIVGLNWTEKGELSVGSREGGVTLWDVVDGKRLGQDGMDEWVALGGCRQLVKPKQPLHAFSLAPPSSPSNGDVLFVVRDGTIGIGPITSSQALASSARGDMSISSPLRIYDASHDDIHLIETDDELPPEDGELEDSPRQNRFQLPPSRVASILHDARSSRSQSPSSFATALRGTSAVRDTGHVESRGRQTVNEDLMHEADGELALAGLGRTLGTDVGVVMRRRAEEGYGLSDMLLNAAVATRYPGRERVAGMWEFVQHLTTTLTAEVSQTRLYDFTYAGVLPLWFNDSSLHENPVMSSPPSSIRSHSTLTDATVRDPAKQISAAWTSLRHAQGSAAAPTKPTLASLRGTARAEADDSFSAAVDEVMARRGPDNVGRLPIGSKDGIRKAILAVCGGAPDLAEVNRLVQDEQRTKAAAMAYFAGDADRAVSVLQNSPNSKHHLISTTISAFLASPPSARSRQSTFNDNWRAMVSRIEDPYVRCMLSRIGGESWESVLGEEGVGLLDRIGMAVLNLSDAELSSFLSERQRHLSRSTDLANLPLTGFTPSLIPLLGRHLDRTGDIQTVALLSSLIPSTRLGKAQREIVARWREGYRDLLDAWGLWGQRVEFDVLRRQEGADAKETTEHVCPVCAAPLGKLEQDRVGRKVEIEHRAATMWPSERTKACSLCAQVLPRCCICLTHVSPPHLDDAHTSTRRGSWEARGGKNSDALDGAYVCCLTCRHGGHANHILSWFEGGLDGTEGHDTCPVAGCSCACANLYPA</sequence>
<dbReference type="PANTHER" id="PTHR16453">
    <property type="entry name" value="WD40 DOMAIN-CONTAINING PROTEIN MIO FAMILY MEMBER"/>
    <property type="match status" value="1"/>
</dbReference>
<keyword evidence="8" id="KW-1185">Reference proteome</keyword>
<feature type="region of interest" description="Disordered" evidence="4">
    <location>
        <begin position="450"/>
        <end position="481"/>
    </location>
</feature>
<dbReference type="AlphaFoldDB" id="A0A1Y2BJE4"/>
<evidence type="ECO:0000313" key="8">
    <source>
        <dbReference type="Proteomes" id="UP000193986"/>
    </source>
</evidence>
<evidence type="ECO:0000259" key="6">
    <source>
        <dbReference type="Pfam" id="PF21719"/>
    </source>
</evidence>
<dbReference type="Proteomes" id="UP000193986">
    <property type="component" value="Unassembled WGS sequence"/>
</dbReference>
<keyword evidence="2" id="KW-0853">WD repeat</keyword>
<dbReference type="Gene3D" id="2.130.10.10">
    <property type="entry name" value="YVTN repeat-like/Quinoprotein amine dehydrogenase"/>
    <property type="match status" value="2"/>
</dbReference>
<dbReference type="CDD" id="cd16691">
    <property type="entry name" value="mRING-H2-C3H3C2_Mio"/>
    <property type="match status" value="1"/>
</dbReference>
<dbReference type="STRING" id="71784.A0A1Y2BJE4"/>
<protein>
    <submittedName>
        <fullName evidence="7">Uncharacterized protein</fullName>
    </submittedName>
</protein>
<dbReference type="EMBL" id="MCFC01000003">
    <property type="protein sequence ID" value="ORY34245.1"/>
    <property type="molecule type" value="Genomic_DNA"/>
</dbReference>
<evidence type="ECO:0000256" key="3">
    <source>
        <dbReference type="ARBA" id="ARBA00022737"/>
    </source>
</evidence>
<evidence type="ECO:0000313" key="7">
    <source>
        <dbReference type="EMBL" id="ORY34245.1"/>
    </source>
</evidence>
<feature type="compositionally biased region" description="Acidic residues" evidence="4">
    <location>
        <begin position="418"/>
        <end position="429"/>
    </location>
</feature>
<dbReference type="InterPro" id="IPR049092">
    <property type="entry name" value="MIOS_a-sol"/>
</dbReference>
<dbReference type="SMART" id="SM00320">
    <property type="entry name" value="WD40"/>
    <property type="match status" value="3"/>
</dbReference>
<dbReference type="PANTHER" id="PTHR16453:SF9">
    <property type="entry name" value="GATOR COMPLEX PROTEIN MIOS"/>
    <property type="match status" value="1"/>
</dbReference>
<feature type="domain" description="MIOS-like alpha-solenoid" evidence="6">
    <location>
        <begin position="681"/>
        <end position="805"/>
    </location>
</feature>
<comment type="similarity">
    <text evidence="1">Belongs to the WD repeat mio family.</text>
</comment>
<dbReference type="GO" id="GO:1904263">
    <property type="term" value="P:positive regulation of TORC1 signaling"/>
    <property type="evidence" value="ECO:0007669"/>
    <property type="project" value="TreeGrafter"/>
</dbReference>
<feature type="domain" description="GATOR2 complex protein MIO zinc-ribbon like" evidence="5">
    <location>
        <begin position="952"/>
        <end position="1049"/>
    </location>
</feature>
<dbReference type="Pfam" id="PF17034">
    <property type="entry name" value="zinc_ribbon_16"/>
    <property type="match status" value="1"/>
</dbReference>
<dbReference type="SUPFAM" id="SSF50978">
    <property type="entry name" value="WD40 repeat-like"/>
    <property type="match status" value="1"/>
</dbReference>
<accession>A0A1Y2BJE4</accession>
<evidence type="ECO:0000256" key="2">
    <source>
        <dbReference type="ARBA" id="ARBA00022574"/>
    </source>
</evidence>
<evidence type="ECO:0000256" key="1">
    <source>
        <dbReference type="ARBA" id="ARBA00009713"/>
    </source>
</evidence>
<dbReference type="Pfam" id="PF21719">
    <property type="entry name" value="MIOS_a-sol"/>
    <property type="match status" value="1"/>
</dbReference>
<dbReference type="Pfam" id="PF21720">
    <property type="entry name" value="MIOS_WD40"/>
    <property type="match status" value="1"/>
</dbReference>
<dbReference type="OrthoDB" id="341486at2759"/>
<dbReference type="InterPro" id="IPR015943">
    <property type="entry name" value="WD40/YVTN_repeat-like_dom_sf"/>
</dbReference>
<comment type="caution">
    <text evidence="7">The sequence shown here is derived from an EMBL/GenBank/DDBJ whole genome shotgun (WGS) entry which is preliminary data.</text>
</comment>
<gene>
    <name evidence="7" type="ORF">BCR39DRAFT_517213</name>
</gene>
<dbReference type="InterPro" id="IPR037593">
    <property type="entry name" value="MIOS/Sea4"/>
</dbReference>
<name>A0A1Y2BJE4_9TREE</name>
<evidence type="ECO:0000259" key="5">
    <source>
        <dbReference type="Pfam" id="PF17034"/>
    </source>
</evidence>
<dbReference type="InParanoid" id="A0A1Y2BJE4"/>
<evidence type="ECO:0000256" key="4">
    <source>
        <dbReference type="SAM" id="MobiDB-lite"/>
    </source>
</evidence>
<proteinExistence type="inferred from homology"/>
<dbReference type="InterPro" id="IPR036322">
    <property type="entry name" value="WD40_repeat_dom_sf"/>
</dbReference>
<dbReference type="InterPro" id="IPR031488">
    <property type="entry name" value="Zn_ribbon_mio"/>
</dbReference>
<dbReference type="GO" id="GO:0005737">
    <property type="term" value="C:cytoplasm"/>
    <property type="evidence" value="ECO:0007669"/>
    <property type="project" value="TreeGrafter"/>
</dbReference>
<feature type="region of interest" description="Disordered" evidence="4">
    <location>
        <begin position="418"/>
        <end position="437"/>
    </location>
</feature>
<dbReference type="InterPro" id="IPR001680">
    <property type="entry name" value="WD40_rpt"/>
</dbReference>
<reference evidence="7 8" key="1">
    <citation type="submission" date="2016-07" db="EMBL/GenBank/DDBJ databases">
        <title>Pervasive Adenine N6-methylation of Active Genes in Fungi.</title>
        <authorList>
            <consortium name="DOE Joint Genome Institute"/>
            <person name="Mondo S.J."/>
            <person name="Dannebaum R.O."/>
            <person name="Kuo R.C."/>
            <person name="Labutti K."/>
            <person name="Haridas S."/>
            <person name="Kuo A."/>
            <person name="Salamov A."/>
            <person name="Ahrendt S.R."/>
            <person name="Lipzen A."/>
            <person name="Sullivan W."/>
            <person name="Andreopoulos W.B."/>
            <person name="Clum A."/>
            <person name="Lindquist E."/>
            <person name="Daum C."/>
            <person name="Ramamoorthy G.K."/>
            <person name="Gryganskyi A."/>
            <person name="Culley D."/>
            <person name="Magnuson J.K."/>
            <person name="James T.Y."/>
            <person name="O'Malley M.A."/>
            <person name="Stajich J.E."/>
            <person name="Spatafora J.W."/>
            <person name="Visel A."/>
            <person name="Grigoriev I.V."/>
        </authorList>
    </citation>
    <scope>NUCLEOTIDE SEQUENCE [LARGE SCALE GENOMIC DNA]</scope>
    <source>
        <strain evidence="7 8">68-887.2</strain>
    </source>
</reference>
<keyword evidence="3" id="KW-0677">Repeat</keyword>
<organism evidence="7 8">
    <name type="scientific">Naematelia encephala</name>
    <dbReference type="NCBI Taxonomy" id="71784"/>
    <lineage>
        <taxon>Eukaryota</taxon>
        <taxon>Fungi</taxon>
        <taxon>Dikarya</taxon>
        <taxon>Basidiomycota</taxon>
        <taxon>Agaricomycotina</taxon>
        <taxon>Tremellomycetes</taxon>
        <taxon>Tremellales</taxon>
        <taxon>Naemateliaceae</taxon>
        <taxon>Naematelia</taxon>
    </lineage>
</organism>
<dbReference type="FunCoup" id="A0A1Y2BJE4">
    <property type="interactions" value="492"/>
</dbReference>